<accession>A0AAF0DLS0</accession>
<name>A0AAF0DLS0_9EURO</name>
<dbReference type="GO" id="GO:0043291">
    <property type="term" value="C:RAVE complex"/>
    <property type="evidence" value="ECO:0007669"/>
    <property type="project" value="TreeGrafter"/>
</dbReference>
<evidence type="ECO:0000313" key="2">
    <source>
        <dbReference type="Proteomes" id="UP001219355"/>
    </source>
</evidence>
<protein>
    <recommendedName>
        <fullName evidence="3">RAVE subunit 2/Rogdi</fullName>
    </recommendedName>
</protein>
<keyword evidence="2" id="KW-1185">Reference proteome</keyword>
<sequence>MSAWVYPPLPPDLLKREEEQSLSRELGWLLRSLQESLAALREGLQECAALLAPTEPGSTLVLSSLRSESVKGYVTRVGAKIVKGDIHLRMSSLPPPRGSNSTRICLSTAPTAPELVLDQLALARRQINESLDVVDVSTFTGDPMNASFISGQLRLLQDHITGARHALKGDREDMKKPWNEGSADVNVLGTPPLPFHWFRGFVNFVLKAFDPPLPSHLSFHLTISEAALVLYLRTLEATNPSEVPTTYFAPEIGLSGFSLRDRLFGTKHQIHDESGDVFHWNGEEVKVKEKIRVESQDPSLMAAMAKLTALEHEVMKLRRALTVVMGNEDSDSD</sequence>
<dbReference type="Proteomes" id="UP001219355">
    <property type="component" value="Chromosome 4"/>
</dbReference>
<dbReference type="PANTHER" id="PTHR13618">
    <property type="entry name" value="LEUCINE ZIPPER CONTAINING TRANSCRIPTION FACTOR LZF1"/>
    <property type="match status" value="1"/>
</dbReference>
<dbReference type="InterPro" id="IPR028241">
    <property type="entry name" value="RAVE2/Rogdi"/>
</dbReference>
<dbReference type="Pfam" id="PF10259">
    <property type="entry name" value="Rogdi_lz"/>
    <property type="match status" value="1"/>
</dbReference>
<dbReference type="EMBL" id="CP120630">
    <property type="protein sequence ID" value="WEW60533.1"/>
    <property type="molecule type" value="Genomic_DNA"/>
</dbReference>
<dbReference type="PANTHER" id="PTHR13618:SF1">
    <property type="entry name" value="PROTEIN ROGDI HOMOLOG"/>
    <property type="match status" value="1"/>
</dbReference>
<reference evidence="1" key="1">
    <citation type="submission" date="2023-03" db="EMBL/GenBank/DDBJ databases">
        <title>Emydomyces testavorans Genome Sequence.</title>
        <authorList>
            <person name="Hoyer L."/>
        </authorList>
    </citation>
    <scope>NUCLEOTIDE SEQUENCE</scope>
    <source>
        <strain evidence="1">16-2883</strain>
    </source>
</reference>
<evidence type="ECO:0000313" key="1">
    <source>
        <dbReference type="EMBL" id="WEW60533.1"/>
    </source>
</evidence>
<organism evidence="1 2">
    <name type="scientific">Emydomyces testavorans</name>
    <dbReference type="NCBI Taxonomy" id="2070801"/>
    <lineage>
        <taxon>Eukaryota</taxon>
        <taxon>Fungi</taxon>
        <taxon>Dikarya</taxon>
        <taxon>Ascomycota</taxon>
        <taxon>Pezizomycotina</taxon>
        <taxon>Eurotiomycetes</taxon>
        <taxon>Eurotiomycetidae</taxon>
        <taxon>Onygenales</taxon>
        <taxon>Nannizziopsiaceae</taxon>
        <taxon>Emydomyces</taxon>
    </lineage>
</organism>
<gene>
    <name evidence="1" type="ORF">PRK78_006020</name>
</gene>
<proteinExistence type="predicted"/>
<dbReference type="AlphaFoldDB" id="A0AAF0DLS0"/>
<evidence type="ECO:0008006" key="3">
    <source>
        <dbReference type="Google" id="ProtNLM"/>
    </source>
</evidence>